<comment type="caution">
    <text evidence="1">The sequence shown here is derived from an EMBL/GenBank/DDBJ whole genome shotgun (WGS) entry which is preliminary data.</text>
</comment>
<proteinExistence type="predicted"/>
<dbReference type="Proteomes" id="UP001149163">
    <property type="component" value="Unassembled WGS sequence"/>
</dbReference>
<dbReference type="RefSeq" id="XP_056548352.1">
    <property type="nucleotide sequence ID" value="XM_056684746.1"/>
</dbReference>
<dbReference type="AlphaFoldDB" id="A0A9W9II43"/>
<dbReference type="GeneID" id="81423922"/>
<keyword evidence="2" id="KW-1185">Reference proteome</keyword>
<name>A0A9W9II43_9EURO</name>
<dbReference type="EMBL" id="JAPQKN010000001">
    <property type="protein sequence ID" value="KAJ5176744.1"/>
    <property type="molecule type" value="Genomic_DNA"/>
</dbReference>
<organism evidence="1 2">
    <name type="scientific">Penicillium canariense</name>
    <dbReference type="NCBI Taxonomy" id="189055"/>
    <lineage>
        <taxon>Eukaryota</taxon>
        <taxon>Fungi</taxon>
        <taxon>Dikarya</taxon>
        <taxon>Ascomycota</taxon>
        <taxon>Pezizomycotina</taxon>
        <taxon>Eurotiomycetes</taxon>
        <taxon>Eurotiomycetidae</taxon>
        <taxon>Eurotiales</taxon>
        <taxon>Aspergillaceae</taxon>
        <taxon>Penicillium</taxon>
    </lineage>
</organism>
<evidence type="ECO:0000313" key="1">
    <source>
        <dbReference type="EMBL" id="KAJ5176744.1"/>
    </source>
</evidence>
<reference evidence="1" key="1">
    <citation type="submission" date="2022-11" db="EMBL/GenBank/DDBJ databases">
        <authorList>
            <person name="Petersen C."/>
        </authorList>
    </citation>
    <scope>NUCLEOTIDE SEQUENCE</scope>
    <source>
        <strain evidence="1">IBT 26290</strain>
    </source>
</reference>
<evidence type="ECO:0000313" key="2">
    <source>
        <dbReference type="Proteomes" id="UP001149163"/>
    </source>
</evidence>
<protein>
    <submittedName>
        <fullName evidence="1">Uncharacterized protein</fullName>
    </submittedName>
</protein>
<reference evidence="1" key="2">
    <citation type="journal article" date="2023" name="IMA Fungus">
        <title>Comparative genomic study of the Penicillium genus elucidates a diverse pangenome and 15 lateral gene transfer events.</title>
        <authorList>
            <person name="Petersen C."/>
            <person name="Sorensen T."/>
            <person name="Nielsen M.R."/>
            <person name="Sondergaard T.E."/>
            <person name="Sorensen J.L."/>
            <person name="Fitzpatrick D.A."/>
            <person name="Frisvad J.C."/>
            <person name="Nielsen K.L."/>
        </authorList>
    </citation>
    <scope>NUCLEOTIDE SEQUENCE</scope>
    <source>
        <strain evidence="1">IBT 26290</strain>
    </source>
</reference>
<gene>
    <name evidence="1" type="ORF">N7482_002621</name>
</gene>
<sequence>MGAGGPGQYGEKNTLLQSHIAFGVEGIHWAVDRIVHPRMETVEPQRDSSAICRTPYSRDTWRRTEYREERGRYGRFAYGLYTVNNDDSLPPGGLELHPGRRVANEARSGPWLLTIDALHSGPPPRCLVSLWGITIQTVGLWSVWEPIAMVGGRAGCLFPSAATDDPKQAMLPDRIAF</sequence>
<accession>A0A9W9II43</accession>